<protein>
    <recommendedName>
        <fullName evidence="4">MIT domain-containing protein</fullName>
    </recommendedName>
</protein>
<name>A0ABR3AFC6_9AGAR</name>
<feature type="region of interest" description="Disordered" evidence="1">
    <location>
        <begin position="185"/>
        <end position="205"/>
    </location>
</feature>
<dbReference type="PANTHER" id="PTHR37327:SF1">
    <property type="entry name" value="MICROTUBULE INTERACTING AND TRANSPORT DOMAIN-CONTAINING PROTEIN"/>
    <property type="match status" value="1"/>
</dbReference>
<accession>A0ABR3AFC6</accession>
<feature type="compositionally biased region" description="Basic and acidic residues" evidence="1">
    <location>
        <begin position="273"/>
        <end position="292"/>
    </location>
</feature>
<feature type="compositionally biased region" description="Low complexity" evidence="1">
    <location>
        <begin position="495"/>
        <end position="514"/>
    </location>
</feature>
<feature type="compositionally biased region" description="Low complexity" evidence="1">
    <location>
        <begin position="353"/>
        <end position="375"/>
    </location>
</feature>
<feature type="compositionally biased region" description="Polar residues" evidence="1">
    <location>
        <begin position="610"/>
        <end position="624"/>
    </location>
</feature>
<evidence type="ECO:0000256" key="1">
    <source>
        <dbReference type="SAM" id="MobiDB-lite"/>
    </source>
</evidence>
<dbReference type="PANTHER" id="PTHR37327">
    <property type="entry name" value="CHROMOSOME 1, WHOLE GENOME SHOTGUN SEQUENCE"/>
    <property type="match status" value="1"/>
</dbReference>
<feature type="compositionally biased region" description="Low complexity" evidence="1">
    <location>
        <begin position="534"/>
        <end position="556"/>
    </location>
</feature>
<feature type="compositionally biased region" description="Polar residues" evidence="1">
    <location>
        <begin position="516"/>
        <end position="530"/>
    </location>
</feature>
<proteinExistence type="predicted"/>
<organism evidence="2 3">
    <name type="scientific">Marasmius tenuissimus</name>
    <dbReference type="NCBI Taxonomy" id="585030"/>
    <lineage>
        <taxon>Eukaryota</taxon>
        <taxon>Fungi</taxon>
        <taxon>Dikarya</taxon>
        <taxon>Basidiomycota</taxon>
        <taxon>Agaricomycotina</taxon>
        <taxon>Agaricomycetes</taxon>
        <taxon>Agaricomycetidae</taxon>
        <taxon>Agaricales</taxon>
        <taxon>Marasmiineae</taxon>
        <taxon>Marasmiaceae</taxon>
        <taxon>Marasmius</taxon>
    </lineage>
</organism>
<evidence type="ECO:0008006" key="4">
    <source>
        <dbReference type="Google" id="ProtNLM"/>
    </source>
</evidence>
<feature type="compositionally biased region" description="Low complexity" evidence="1">
    <location>
        <begin position="574"/>
        <end position="595"/>
    </location>
</feature>
<sequence>MGGVGKNGTVVFGQINNSVNELETAVMRMDWDSDEHRKGVLEASSSSSSLTLNAQRRRSTFAQARPPPPPNLPIPEIPHFDNSNDMYTSYHDLSDPPPPSILPSSRIHDSQKVQPSQSPPPQPHLLAPPSDHPAPRPPSSRRALTRALELARQAVQLDSTNDNPELAVQAYGKSVALLSEVMERVRRGEDSTEVSSRRRNGRRRSVVAQEEEIRRLQNIHDTYADRMNILSIIYSIPPMPYSSSTIYSLTFNSQELGLAASPIADDSDTQDTNNHHTPTDDYIQHPYGHDISDDGYAAIGSAMFPDDPPSPSRSDIPGLPPQSTSHPYATVQYDPPLQPAHVPIPISQPPITSPSSPSNRGISSSRRSRGFSNLPPAMPPPPISPPPPPAPIAYEPEPSTQSRHSDIVNRTRGDSIAIGHRRTGSGGKLAALEEDEERGYEDPHREPIHYPSNYPVNKKSTDPSRVANQDSPPLPPVPSPTSDTHRTSKPPPSPRLLNSRPRNSSTVSSRSDGSGQMINTSTNQGTIFQRRTTKTSAPPTPRSSSPAESTASASSIPPVPRALASSLPGGSVTSISSAGGRSRSSSQPGRRPSASVNSSVEQLPPLPTANGATSRKTSYTSKYKPSTPGIPLTVQTDIPSQNGMPTSVGGLTVMATGIPITPTSPLPPAAPADPSRKPYHLMNLLRTTMISSTGGYITRRLHVPQEVWSQGGAKLGNLMEKVRVVGILCTALEELQTFSSEYFGAGNVSSGMAMGIGSIGRREGEQWIVKLEDFSSVCDGVVANFGKKLSVGEGFAVKKTTWGDKLGRRFDKFTNGKNLDSPAEYVQGLKRLFLHAQLLDEHTRAVTAQPVAPSYSGLPLDIRSAAENKLRRASEFFASVVLTFVIRDLSQLLDKYAKKCEKWLAE</sequence>
<feature type="compositionally biased region" description="Pro residues" evidence="1">
    <location>
        <begin position="65"/>
        <end position="76"/>
    </location>
</feature>
<evidence type="ECO:0000313" key="3">
    <source>
        <dbReference type="Proteomes" id="UP001437256"/>
    </source>
</evidence>
<evidence type="ECO:0000313" key="2">
    <source>
        <dbReference type="EMBL" id="KAL0072160.1"/>
    </source>
</evidence>
<feature type="compositionally biased region" description="Pro residues" evidence="1">
    <location>
        <begin position="376"/>
        <end position="391"/>
    </location>
</feature>
<feature type="region of interest" description="Disordered" evidence="1">
    <location>
        <begin position="263"/>
        <end position="641"/>
    </location>
</feature>
<dbReference type="EMBL" id="JBBXMP010000002">
    <property type="protein sequence ID" value="KAL0072160.1"/>
    <property type="molecule type" value="Genomic_DNA"/>
</dbReference>
<comment type="caution">
    <text evidence="2">The sequence shown here is derived from an EMBL/GenBank/DDBJ whole genome shotgun (WGS) entry which is preliminary data.</text>
</comment>
<gene>
    <name evidence="2" type="ORF">AAF712_001083</name>
</gene>
<keyword evidence="3" id="KW-1185">Reference proteome</keyword>
<feature type="compositionally biased region" description="Basic and acidic residues" evidence="1">
    <location>
        <begin position="403"/>
        <end position="413"/>
    </location>
</feature>
<feature type="region of interest" description="Disordered" evidence="1">
    <location>
        <begin position="37"/>
        <end position="142"/>
    </location>
</feature>
<reference evidence="2 3" key="1">
    <citation type="submission" date="2024-05" db="EMBL/GenBank/DDBJ databases">
        <title>A draft genome resource for the thread blight pathogen Marasmius tenuissimus strain MS-2.</title>
        <authorList>
            <person name="Yulfo-Soto G.E."/>
            <person name="Baruah I.K."/>
            <person name="Amoako-Attah I."/>
            <person name="Bukari Y."/>
            <person name="Meinhardt L.W."/>
            <person name="Bailey B.A."/>
            <person name="Cohen S.P."/>
        </authorList>
    </citation>
    <scope>NUCLEOTIDE SEQUENCE [LARGE SCALE GENOMIC DNA]</scope>
    <source>
        <strain evidence="2 3">MS-2</strain>
    </source>
</reference>
<dbReference type="Proteomes" id="UP001437256">
    <property type="component" value="Unassembled WGS sequence"/>
</dbReference>